<dbReference type="SUPFAM" id="SSF46689">
    <property type="entry name" value="Homeodomain-like"/>
    <property type="match status" value="1"/>
</dbReference>
<dbReference type="PANTHER" id="PTHR43479:SF11">
    <property type="entry name" value="ACREF_ENVCD OPERON REPRESSOR-RELATED"/>
    <property type="match status" value="1"/>
</dbReference>
<gene>
    <name evidence="4" type="ORF">BZG01_17605</name>
</gene>
<accession>A0A2N3HWC0</accession>
<evidence type="ECO:0000256" key="2">
    <source>
        <dbReference type="PROSITE-ProRule" id="PRU00335"/>
    </source>
</evidence>
<dbReference type="AlphaFoldDB" id="A0A2N3HWC0"/>
<dbReference type="RefSeq" id="WP_101311168.1">
    <property type="nucleotide sequence ID" value="NZ_CAXXEE010000003.1"/>
</dbReference>
<comment type="caution">
    <text evidence="4">The sequence shown here is derived from an EMBL/GenBank/DDBJ whole genome shotgun (WGS) entry which is preliminary data.</text>
</comment>
<keyword evidence="5" id="KW-1185">Reference proteome</keyword>
<keyword evidence="1 2" id="KW-0238">DNA-binding</keyword>
<evidence type="ECO:0000256" key="1">
    <source>
        <dbReference type="ARBA" id="ARBA00023125"/>
    </source>
</evidence>
<proteinExistence type="predicted"/>
<name>A0A2N3HWC0_9BACT</name>
<sequence length="202" mass="24267">MNEQKINIITASWTLFFQYGIKSISMDDIASKMGMSKKTLYNYFTNKNELINEACEWDIKNPQFSFKSDQIINLNALDQYFEFFSFINEKILKKCDSLDYDLKKYYPEIWNNFKDEKIKLFQRELLYNLQKGIDEGLYRPELNIDFISKNLVGFYLNLGTTEYQVFSMEEVFNIDIHRELTLYHLYGICTNKGIEYFKNKFK</sequence>
<dbReference type="PRINTS" id="PR00455">
    <property type="entry name" value="HTHTETR"/>
</dbReference>
<dbReference type="EMBL" id="MVDE01000036">
    <property type="protein sequence ID" value="PKQ62366.1"/>
    <property type="molecule type" value="Genomic_DNA"/>
</dbReference>
<dbReference type="GO" id="GO:0003677">
    <property type="term" value="F:DNA binding"/>
    <property type="evidence" value="ECO:0007669"/>
    <property type="project" value="UniProtKB-UniRule"/>
</dbReference>
<feature type="domain" description="HTH tetR-type" evidence="3">
    <location>
        <begin position="2"/>
        <end position="62"/>
    </location>
</feature>
<protein>
    <recommendedName>
        <fullName evidence="3">HTH tetR-type domain-containing protein</fullName>
    </recommendedName>
</protein>
<dbReference type="InterPro" id="IPR009057">
    <property type="entry name" value="Homeodomain-like_sf"/>
</dbReference>
<reference evidence="4 5" key="1">
    <citation type="journal article" date="2017" name="Front. Microbiol.">
        <title>Labilibaculum manganireducens gen. nov., sp. nov. and Labilibaculum filiforme sp. nov., Novel Bacteroidetes Isolated from Subsurface Sediments of the Baltic Sea.</title>
        <authorList>
            <person name="Vandieken V."/>
            <person name="Marshall I.P."/>
            <person name="Niemann H."/>
            <person name="Engelen B."/>
            <person name="Cypionka H."/>
        </authorList>
    </citation>
    <scope>NUCLEOTIDE SEQUENCE [LARGE SCALE GENOMIC DNA]</scope>
    <source>
        <strain evidence="4 5">59.10-2M</strain>
    </source>
</reference>
<organism evidence="4 5">
    <name type="scientific">Labilibaculum manganireducens</name>
    <dbReference type="NCBI Taxonomy" id="1940525"/>
    <lineage>
        <taxon>Bacteria</taxon>
        <taxon>Pseudomonadati</taxon>
        <taxon>Bacteroidota</taxon>
        <taxon>Bacteroidia</taxon>
        <taxon>Marinilabiliales</taxon>
        <taxon>Marinifilaceae</taxon>
        <taxon>Labilibaculum</taxon>
    </lineage>
</organism>
<dbReference type="InterPro" id="IPR001647">
    <property type="entry name" value="HTH_TetR"/>
</dbReference>
<dbReference type="Proteomes" id="UP000233618">
    <property type="component" value="Unassembled WGS sequence"/>
</dbReference>
<evidence type="ECO:0000259" key="3">
    <source>
        <dbReference type="PROSITE" id="PS50977"/>
    </source>
</evidence>
<dbReference type="PANTHER" id="PTHR43479">
    <property type="entry name" value="ACREF/ENVCD OPERON REPRESSOR-RELATED"/>
    <property type="match status" value="1"/>
</dbReference>
<dbReference type="InterPro" id="IPR050624">
    <property type="entry name" value="HTH-type_Tx_Regulator"/>
</dbReference>
<dbReference type="Pfam" id="PF00440">
    <property type="entry name" value="TetR_N"/>
    <property type="match status" value="1"/>
</dbReference>
<dbReference type="PROSITE" id="PS50977">
    <property type="entry name" value="HTH_TETR_2"/>
    <property type="match status" value="1"/>
</dbReference>
<dbReference type="Gene3D" id="1.10.357.10">
    <property type="entry name" value="Tetracycline Repressor, domain 2"/>
    <property type="match status" value="1"/>
</dbReference>
<feature type="DNA-binding region" description="H-T-H motif" evidence="2">
    <location>
        <begin position="25"/>
        <end position="44"/>
    </location>
</feature>
<evidence type="ECO:0000313" key="5">
    <source>
        <dbReference type="Proteomes" id="UP000233618"/>
    </source>
</evidence>
<evidence type="ECO:0000313" key="4">
    <source>
        <dbReference type="EMBL" id="PKQ62366.1"/>
    </source>
</evidence>